<dbReference type="EMBL" id="AP023359">
    <property type="protein sequence ID" value="BCJ66320.1"/>
    <property type="molecule type" value="Genomic_DNA"/>
</dbReference>
<keyword evidence="14" id="KW-1185">Reference proteome</keyword>
<dbReference type="GO" id="GO:0005975">
    <property type="term" value="P:carbohydrate metabolic process"/>
    <property type="evidence" value="ECO:0007669"/>
    <property type="project" value="InterPro"/>
</dbReference>
<feature type="region of interest" description="Disordered" evidence="11">
    <location>
        <begin position="678"/>
        <end position="701"/>
    </location>
</feature>
<dbReference type="Pfam" id="PF02446">
    <property type="entry name" value="Glyco_hydro_77"/>
    <property type="match status" value="1"/>
</dbReference>
<dbReference type="InterPro" id="IPR003385">
    <property type="entry name" value="Glyco_hydro_77"/>
</dbReference>
<evidence type="ECO:0000259" key="12">
    <source>
        <dbReference type="Pfam" id="PF21226"/>
    </source>
</evidence>
<dbReference type="KEGG" id="pry:Prubr_33410"/>
<evidence type="ECO:0000256" key="9">
    <source>
        <dbReference type="ARBA" id="ARBA00031501"/>
    </source>
</evidence>
<sequence length="701" mass="76071">MTALADLARRHGVAPEYATDRGERIAVAPENLRRVLAALGVDPAATSDVDADRLLPPCVVVRRGRPATVRADPAWPAATYRVRTETGEWHDVADPTGDLGRLPLGYHTLHAEAAGRSATAPLIVAPDVLATPDRRRWGLLAQIYSVLSERSWGMGDLRDLAGLATWSGRLGASFVLLNPLHAYVPGPLPDPSPYRPSTRRFPDPMNLRIEAIPEYVAVRGAVDVLADRGRALTDGVLHRDELIDRAAVWALKRQALELLHRVPRTPARQAAYDAYVTGQGAGLTDYATWCALAEVHGTRWRSWPAGLRTPDGVAVEAARRDLADRIDFHRWVNWLVDEQMAAAQTAARDAGMSIGLVHDLAVGVDPEGADAWRLHRFLAGGITVGCPPDNFSAGGQDWGLPPWRPDTLAEAGYEPFAEVVRGVLRHCGALRLDHIMGLFRLWWIPEGAGARAGAYVHYDHEALLGVLALEAHRAGAMVIGEDLGTVERRVRDELADRRILGTSVLRFEYRGGSEERGGPLPAADWRADCLATLTTHDLPSTAAWLAGDHVDLHDRLGLLTRDRAQVAAEEAAERDGWLAELDRGGLRSAADGVPGLAADTVALHRFLARTPARLLGVWLPDLVGDRRPQNLPGTVDEFPNWRLPVADPEGRPVSLERLTEAPGPTAIAHLYSNLDDDSPRPFGRWAPPTVSSGGASDAIPL</sequence>
<evidence type="ECO:0000256" key="3">
    <source>
        <dbReference type="ARBA" id="ARBA00012560"/>
    </source>
</evidence>
<feature type="domain" description="MalQ N-terminal beta-sandwich" evidence="12">
    <location>
        <begin position="55"/>
        <end position="126"/>
    </location>
</feature>
<evidence type="ECO:0000256" key="10">
    <source>
        <dbReference type="RuleBase" id="RU361207"/>
    </source>
</evidence>
<evidence type="ECO:0000256" key="2">
    <source>
        <dbReference type="ARBA" id="ARBA00005684"/>
    </source>
</evidence>
<reference evidence="13" key="1">
    <citation type="submission" date="2020-08" db="EMBL/GenBank/DDBJ databases">
        <title>Whole genome shotgun sequence of Polymorphospora rubra NBRC 101157.</title>
        <authorList>
            <person name="Komaki H."/>
            <person name="Tamura T."/>
        </authorList>
    </citation>
    <scope>NUCLEOTIDE SEQUENCE</scope>
    <source>
        <strain evidence="13">NBRC 101157</strain>
    </source>
</reference>
<dbReference type="PANTHER" id="PTHR32438:SF5">
    <property type="entry name" value="4-ALPHA-GLUCANOTRANSFERASE DPE1, CHLOROPLASTIC_AMYLOPLASTIC"/>
    <property type="match status" value="1"/>
</dbReference>
<comment type="catalytic activity">
    <reaction evidence="1 10">
        <text>Transfers a segment of a (1-&gt;4)-alpha-D-glucan to a new position in an acceptor, which may be glucose or a (1-&gt;4)-alpha-D-glucan.</text>
        <dbReference type="EC" id="2.4.1.25"/>
    </reaction>
</comment>
<evidence type="ECO:0000256" key="4">
    <source>
        <dbReference type="ARBA" id="ARBA00020295"/>
    </source>
</evidence>
<dbReference type="RefSeq" id="WP_212826349.1">
    <property type="nucleotide sequence ID" value="NZ_AP023359.1"/>
</dbReference>
<evidence type="ECO:0000256" key="6">
    <source>
        <dbReference type="ARBA" id="ARBA00022679"/>
    </source>
</evidence>
<evidence type="ECO:0000256" key="11">
    <source>
        <dbReference type="SAM" id="MobiDB-lite"/>
    </source>
</evidence>
<evidence type="ECO:0000256" key="1">
    <source>
        <dbReference type="ARBA" id="ARBA00000439"/>
    </source>
</evidence>
<dbReference type="GO" id="GO:0004134">
    <property type="term" value="F:4-alpha-glucanotransferase activity"/>
    <property type="evidence" value="ECO:0007669"/>
    <property type="project" value="UniProtKB-EC"/>
</dbReference>
<dbReference type="AlphaFoldDB" id="A0A810N0E1"/>
<dbReference type="PANTHER" id="PTHR32438">
    <property type="entry name" value="4-ALPHA-GLUCANOTRANSFERASE DPE1, CHLOROPLASTIC/AMYLOPLASTIC"/>
    <property type="match status" value="1"/>
</dbReference>
<dbReference type="Gene3D" id="3.20.20.80">
    <property type="entry name" value="Glycosidases"/>
    <property type="match status" value="1"/>
</dbReference>
<proteinExistence type="inferred from homology"/>
<name>A0A810N0E1_9ACTN</name>
<organism evidence="13 14">
    <name type="scientific">Polymorphospora rubra</name>
    <dbReference type="NCBI Taxonomy" id="338584"/>
    <lineage>
        <taxon>Bacteria</taxon>
        <taxon>Bacillati</taxon>
        <taxon>Actinomycetota</taxon>
        <taxon>Actinomycetes</taxon>
        <taxon>Micromonosporales</taxon>
        <taxon>Micromonosporaceae</taxon>
        <taxon>Polymorphospora</taxon>
    </lineage>
</organism>
<evidence type="ECO:0000256" key="8">
    <source>
        <dbReference type="ARBA" id="ARBA00031423"/>
    </source>
</evidence>
<dbReference type="Proteomes" id="UP000680866">
    <property type="component" value="Chromosome"/>
</dbReference>
<dbReference type="NCBIfam" id="TIGR00217">
    <property type="entry name" value="malQ"/>
    <property type="match status" value="1"/>
</dbReference>
<accession>A0A810N0E1</accession>
<dbReference type="SUPFAM" id="SSF51445">
    <property type="entry name" value="(Trans)glycosidases"/>
    <property type="match status" value="1"/>
</dbReference>
<evidence type="ECO:0000313" key="13">
    <source>
        <dbReference type="EMBL" id="BCJ66320.1"/>
    </source>
</evidence>
<dbReference type="EC" id="2.4.1.25" evidence="3 10"/>
<dbReference type="InterPro" id="IPR048458">
    <property type="entry name" value="MalQ_N"/>
</dbReference>
<evidence type="ECO:0000313" key="14">
    <source>
        <dbReference type="Proteomes" id="UP000680866"/>
    </source>
</evidence>
<evidence type="ECO:0000256" key="5">
    <source>
        <dbReference type="ARBA" id="ARBA00022676"/>
    </source>
</evidence>
<comment type="similarity">
    <text evidence="2 10">Belongs to the disproportionating enzyme family.</text>
</comment>
<protein>
    <recommendedName>
        <fullName evidence="4 10">4-alpha-glucanotransferase</fullName>
        <ecNumber evidence="3 10">2.4.1.25</ecNumber>
    </recommendedName>
    <alternativeName>
        <fullName evidence="8 10">Amylomaltase</fullName>
    </alternativeName>
    <alternativeName>
        <fullName evidence="9 10">Disproportionating enzyme</fullName>
    </alternativeName>
</protein>
<keyword evidence="6 10" id="KW-0808">Transferase</keyword>
<keyword evidence="7 10" id="KW-0119">Carbohydrate metabolism</keyword>
<dbReference type="InterPro" id="IPR017853">
    <property type="entry name" value="GH"/>
</dbReference>
<evidence type="ECO:0000256" key="7">
    <source>
        <dbReference type="ARBA" id="ARBA00023277"/>
    </source>
</evidence>
<gene>
    <name evidence="13" type="ORF">Prubr_33410</name>
</gene>
<dbReference type="Pfam" id="PF21226">
    <property type="entry name" value="MalQ_N"/>
    <property type="match status" value="1"/>
</dbReference>
<keyword evidence="5 10" id="KW-0328">Glycosyltransferase</keyword>